<dbReference type="EC" id="1.8.4.11" evidence="6"/>
<dbReference type="OrthoDB" id="44061at2759"/>
<dbReference type="Proteomes" id="UP000677054">
    <property type="component" value="Unassembled WGS sequence"/>
</dbReference>
<dbReference type="Gene3D" id="2.170.150.20">
    <property type="entry name" value="Peptide methionine sulfoxide reductase"/>
    <property type="match status" value="1"/>
</dbReference>
<reference evidence="13" key="1">
    <citation type="submission" date="2020-11" db="EMBL/GenBank/DDBJ databases">
        <authorList>
            <person name="Tran Van P."/>
        </authorList>
    </citation>
    <scope>NUCLEOTIDE SEQUENCE</scope>
</reference>
<dbReference type="NCBIfam" id="NF004036">
    <property type="entry name" value="PRK05508.1"/>
    <property type="match status" value="1"/>
</dbReference>
<evidence type="ECO:0000313" key="13">
    <source>
        <dbReference type="EMBL" id="CAD7255051.1"/>
    </source>
</evidence>
<dbReference type="GO" id="GO:0030091">
    <property type="term" value="P:protein repair"/>
    <property type="evidence" value="ECO:0007669"/>
    <property type="project" value="InterPro"/>
</dbReference>
<sequence>QGADRGTQYRSAIFYTTDSQKDIAIDSKVNVATSLWNDPIVTEIVAAEVFYKAEDYHQNYFETNPEQSYCAINNMETKYNPLTPEEEYVIVNKGTERPFTGEYDKFFAPGTFICRRCNHELYHASSKFDSGCGWPAFDDEIPGAVRRITDKDGRRTEILCNNCGGHLGHVFVGERLTAKNTRHCVNSLSIRFVPKNDNA</sequence>
<feature type="non-terminal residue" evidence="13">
    <location>
        <position position="199"/>
    </location>
</feature>
<evidence type="ECO:0000256" key="7">
    <source>
        <dbReference type="ARBA" id="ARBA00022723"/>
    </source>
</evidence>
<evidence type="ECO:0000259" key="12">
    <source>
        <dbReference type="PROSITE" id="PS51790"/>
    </source>
</evidence>
<comment type="similarity">
    <text evidence="2">Belongs to the MsrA Met sulfoxide reductase family.</text>
</comment>
<feature type="non-terminal residue" evidence="13">
    <location>
        <position position="1"/>
    </location>
</feature>
<comment type="similarity">
    <text evidence="4">In the C-terminal section; belongs to the MsrB Met sulfoxide reductase family.</text>
</comment>
<dbReference type="SUPFAM" id="SSF51316">
    <property type="entry name" value="Mss4-like"/>
    <property type="match status" value="1"/>
</dbReference>
<comment type="similarity">
    <text evidence="5">In the N-terminal section; belongs to the MsrA Met sulfoxide reductase family.</text>
</comment>
<proteinExistence type="inferred from homology"/>
<keyword evidence="7" id="KW-0479">Metal-binding</keyword>
<evidence type="ECO:0000256" key="10">
    <source>
        <dbReference type="ARBA" id="ARBA00023268"/>
    </source>
</evidence>
<dbReference type="AlphaFoldDB" id="A0A7R9AJR6"/>
<evidence type="ECO:0000256" key="4">
    <source>
        <dbReference type="ARBA" id="ARBA00008076"/>
    </source>
</evidence>
<dbReference type="PANTHER" id="PTHR46081:SF8">
    <property type="entry name" value="PEPTIDE METHIONINE SULFOXIDE REDUCTASE 2"/>
    <property type="match status" value="1"/>
</dbReference>
<dbReference type="GO" id="GO:0046872">
    <property type="term" value="F:metal ion binding"/>
    <property type="evidence" value="ECO:0007669"/>
    <property type="project" value="UniProtKB-KW"/>
</dbReference>
<dbReference type="PROSITE" id="PS51790">
    <property type="entry name" value="MSRB"/>
    <property type="match status" value="1"/>
</dbReference>
<dbReference type="Pfam" id="PF01625">
    <property type="entry name" value="PMSR"/>
    <property type="match status" value="1"/>
</dbReference>
<evidence type="ECO:0000256" key="3">
    <source>
        <dbReference type="ARBA" id="ARBA00007174"/>
    </source>
</evidence>
<accession>A0A7R9AJR6</accession>
<keyword evidence="10" id="KW-0511">Multifunctional enzyme</keyword>
<evidence type="ECO:0000313" key="14">
    <source>
        <dbReference type="Proteomes" id="UP000677054"/>
    </source>
</evidence>
<dbReference type="Gene3D" id="3.30.1060.10">
    <property type="entry name" value="Peptide methionine sulphoxide reductase MsrA"/>
    <property type="match status" value="1"/>
</dbReference>
<organism evidence="13">
    <name type="scientific">Darwinula stevensoni</name>
    <dbReference type="NCBI Taxonomy" id="69355"/>
    <lineage>
        <taxon>Eukaryota</taxon>
        <taxon>Metazoa</taxon>
        <taxon>Ecdysozoa</taxon>
        <taxon>Arthropoda</taxon>
        <taxon>Crustacea</taxon>
        <taxon>Oligostraca</taxon>
        <taxon>Ostracoda</taxon>
        <taxon>Podocopa</taxon>
        <taxon>Podocopida</taxon>
        <taxon>Darwinulocopina</taxon>
        <taxon>Darwinuloidea</taxon>
        <taxon>Darwinulidae</taxon>
        <taxon>Darwinula</taxon>
    </lineage>
</organism>
<dbReference type="GO" id="GO:0008113">
    <property type="term" value="F:peptide-methionine (S)-S-oxide reductase activity"/>
    <property type="evidence" value="ECO:0007669"/>
    <property type="project" value="UniProtKB-EC"/>
</dbReference>
<protein>
    <recommendedName>
        <fullName evidence="6">peptide-methionine (S)-S-oxide reductase</fullName>
        <ecNumber evidence="6">1.8.4.11</ecNumber>
    </recommendedName>
    <alternativeName>
        <fullName evidence="11">Peptide-methionine (S)-S-oxide reductase</fullName>
    </alternativeName>
</protein>
<dbReference type="InterPro" id="IPR036509">
    <property type="entry name" value="Met_Sox_Rdtase_MsrA_sf"/>
</dbReference>
<feature type="domain" description="MsrB" evidence="12">
    <location>
        <begin position="75"/>
        <end position="195"/>
    </location>
</feature>
<dbReference type="InterPro" id="IPR011057">
    <property type="entry name" value="Mss4-like_sf"/>
</dbReference>
<dbReference type="GO" id="GO:0033743">
    <property type="term" value="F:peptide-methionine (R)-S-oxide reductase activity"/>
    <property type="evidence" value="ECO:0007669"/>
    <property type="project" value="InterPro"/>
</dbReference>
<keyword evidence="14" id="KW-1185">Reference proteome</keyword>
<evidence type="ECO:0000256" key="9">
    <source>
        <dbReference type="ARBA" id="ARBA00023002"/>
    </source>
</evidence>
<dbReference type="InterPro" id="IPR002569">
    <property type="entry name" value="Met_Sox_Rdtase_MsrA_dom"/>
</dbReference>
<dbReference type="SUPFAM" id="SSF55068">
    <property type="entry name" value="Peptide methionine sulfoxide reductase"/>
    <property type="match status" value="1"/>
</dbReference>
<comment type="cofactor">
    <cofactor evidence="1">
        <name>Zn(2+)</name>
        <dbReference type="ChEBI" id="CHEBI:29105"/>
    </cofactor>
</comment>
<dbReference type="EMBL" id="CAJPEV010016216">
    <property type="protein sequence ID" value="CAG0907310.1"/>
    <property type="molecule type" value="Genomic_DNA"/>
</dbReference>
<dbReference type="EMBL" id="LR915734">
    <property type="protein sequence ID" value="CAD7255051.1"/>
    <property type="molecule type" value="Genomic_DNA"/>
</dbReference>
<evidence type="ECO:0000256" key="2">
    <source>
        <dbReference type="ARBA" id="ARBA00005591"/>
    </source>
</evidence>
<comment type="similarity">
    <text evidence="3">Belongs to the MsrB Met sulfoxide reductase family.</text>
</comment>
<name>A0A7R9AJR6_9CRUS</name>
<evidence type="ECO:0000256" key="8">
    <source>
        <dbReference type="ARBA" id="ARBA00022833"/>
    </source>
</evidence>
<evidence type="ECO:0000256" key="1">
    <source>
        <dbReference type="ARBA" id="ARBA00001947"/>
    </source>
</evidence>
<dbReference type="Pfam" id="PF01641">
    <property type="entry name" value="SelR"/>
    <property type="match status" value="1"/>
</dbReference>
<evidence type="ECO:0000256" key="6">
    <source>
        <dbReference type="ARBA" id="ARBA00012502"/>
    </source>
</evidence>
<evidence type="ECO:0000256" key="11">
    <source>
        <dbReference type="ARBA" id="ARBA00030643"/>
    </source>
</evidence>
<evidence type="ECO:0000256" key="5">
    <source>
        <dbReference type="ARBA" id="ARBA00011017"/>
    </source>
</evidence>
<dbReference type="PANTHER" id="PTHR46081">
    <property type="entry name" value="PEPTIDE METHIONINE SULFOXIDE REDUCTASE 2"/>
    <property type="match status" value="1"/>
</dbReference>
<dbReference type="InterPro" id="IPR028427">
    <property type="entry name" value="Met_Sox_Rdtase_MsrB"/>
</dbReference>
<keyword evidence="9" id="KW-0560">Oxidoreductase</keyword>
<dbReference type="InterPro" id="IPR002579">
    <property type="entry name" value="Met_Sox_Rdtase_MsrB_dom"/>
</dbReference>
<gene>
    <name evidence="13" type="ORF">DSTB1V02_LOCUS14796</name>
</gene>
<keyword evidence="8" id="KW-0862">Zinc</keyword>
<dbReference type="GO" id="GO:0006979">
    <property type="term" value="P:response to oxidative stress"/>
    <property type="evidence" value="ECO:0007669"/>
    <property type="project" value="InterPro"/>
</dbReference>